<accession>A0A1H9H719</accession>
<dbReference type="Gene3D" id="3.90.226.10">
    <property type="entry name" value="2-enoyl-CoA Hydratase, Chain A, domain 1"/>
    <property type="match status" value="1"/>
</dbReference>
<proteinExistence type="predicted"/>
<evidence type="ECO:0000313" key="2">
    <source>
        <dbReference type="Proteomes" id="UP000182360"/>
    </source>
</evidence>
<protein>
    <recommendedName>
        <fullName evidence="3">Peptidase family S41</fullName>
    </recommendedName>
</protein>
<evidence type="ECO:0008006" key="3">
    <source>
        <dbReference type="Google" id="ProtNLM"/>
    </source>
</evidence>
<dbReference type="OrthoDB" id="6397760at2"/>
<dbReference type="SUPFAM" id="SSF52096">
    <property type="entry name" value="ClpP/crotonase"/>
    <property type="match status" value="1"/>
</dbReference>
<dbReference type="AlphaFoldDB" id="A0A1H9H719"/>
<dbReference type="Proteomes" id="UP000182360">
    <property type="component" value="Unassembled WGS sequence"/>
</dbReference>
<dbReference type="EMBL" id="FOFU01000006">
    <property type="protein sequence ID" value="SEQ58126.1"/>
    <property type="molecule type" value="Genomic_DNA"/>
</dbReference>
<sequence length="375" mass="42804">MKRKSLIITLLILGSILFANGWDVQEYPYDLYVYYIVTKAPEKYENLIGSSVVAVTSHRHGDFGNAFNSSCKSGVIEFLENEDFVIDKMDGIDSTFLSKSFIEKYFPEVLCADISVSKEDLSYIWENLSSKYVGFSDMKKRGLNKKKFNKIKNTSELKALFDKYMEDCHFDMKIREFTYYQETAYDEGCKKSKDQRDIYFEQETSNAYYVRFTSCVEANANYFTNLEAVGVIGRNKEFIILDARSNYGGSNYVQEKLQKILNLEKYKGTVIVLQDNWSTSSGEVWSIFGNEKSQFKTLLVGTHSGGMQNYDRSNTIKNDDLNIEISFGSKYLGKILPKNYLGEGKGYEPDIWATTETMASVLTGLGVDVTGITFQ</sequence>
<reference evidence="1 2" key="1">
    <citation type="submission" date="2016-10" db="EMBL/GenBank/DDBJ databases">
        <authorList>
            <person name="de Groot N.N."/>
        </authorList>
    </citation>
    <scope>NUCLEOTIDE SEQUENCE [LARGE SCALE GENOMIC DNA]</scope>
    <source>
        <strain evidence="1 2">B25</strain>
    </source>
</reference>
<dbReference type="InterPro" id="IPR029045">
    <property type="entry name" value="ClpP/crotonase-like_dom_sf"/>
</dbReference>
<keyword evidence="2" id="KW-1185">Reference proteome</keyword>
<name>A0A1H9H719_9SPIR</name>
<gene>
    <name evidence="1" type="ORF">SAMN04487977_10674</name>
</gene>
<evidence type="ECO:0000313" key="1">
    <source>
        <dbReference type="EMBL" id="SEQ58126.1"/>
    </source>
</evidence>
<dbReference type="RefSeq" id="WP_074644109.1">
    <property type="nucleotide sequence ID" value="NZ_FOFU01000006.1"/>
</dbReference>
<organism evidence="1 2">
    <name type="scientific">Treponema bryantii</name>
    <dbReference type="NCBI Taxonomy" id="163"/>
    <lineage>
        <taxon>Bacteria</taxon>
        <taxon>Pseudomonadati</taxon>
        <taxon>Spirochaetota</taxon>
        <taxon>Spirochaetia</taxon>
        <taxon>Spirochaetales</taxon>
        <taxon>Treponemataceae</taxon>
        <taxon>Treponema</taxon>
    </lineage>
</organism>